<evidence type="ECO:0000256" key="3">
    <source>
        <dbReference type="ARBA" id="ARBA00022737"/>
    </source>
</evidence>
<keyword evidence="3" id="KW-0677">Repeat</keyword>
<dbReference type="Proteomes" id="UP000494256">
    <property type="component" value="Unassembled WGS sequence"/>
</dbReference>
<dbReference type="Pfam" id="PF01723">
    <property type="entry name" value="Chorion_1"/>
    <property type="match status" value="1"/>
</dbReference>
<comment type="caution">
    <text evidence="5">The sequence shown here is derived from an EMBL/GenBank/DDBJ whole genome shotgun (WGS) entry which is preliminary data.</text>
</comment>
<comment type="function">
    <text evidence="1">This protein is one of many from the eggshell of the gypsy moth.</text>
</comment>
<dbReference type="EMBL" id="CADEBD010000146">
    <property type="protein sequence ID" value="CAB3223138.1"/>
    <property type="molecule type" value="Genomic_DNA"/>
</dbReference>
<evidence type="ECO:0000313" key="6">
    <source>
        <dbReference type="Proteomes" id="UP000494256"/>
    </source>
</evidence>
<sequence>MFQYVINQPTRDYILAYIPVEEFEYLTNAEAVPTTSYKLVLPEEYDTGAVIVIDETTYYNGLFNSIGCTPIFLNQGLPVYTFSTAIPIYQQISLPTISVLPSVSVPTITISAPVSFPTTSISIPTLPLNYVKHDKVYEDSPVEEVAAAAVAQSAVAPVVESVPWTSAQILNGVPNSNMAIDSNSRALLGMLRNIPVADNELAIKNTDNANIINNVANFNTATNAVTMAESNLINVNIGPNIPTNFNKLESDKMANTNFIQDAEVFKLLKDPVNKSTLANNILANNDVAGGLRTQSLNLKIGNPCNCKNGIQGNIGNQDFGFQIAPDNLEILGTVTVIGRLPLHSVVAINGNIPTNGQGSVNFSSSPRTNSVSL</sequence>
<dbReference type="GO" id="GO:0007304">
    <property type="term" value="P:chorion-containing eggshell formation"/>
    <property type="evidence" value="ECO:0007669"/>
    <property type="project" value="InterPro"/>
</dbReference>
<reference evidence="5 6" key="1">
    <citation type="submission" date="2020-04" db="EMBL/GenBank/DDBJ databases">
        <authorList>
            <person name="Wallbank WR R."/>
            <person name="Pardo Diaz C."/>
            <person name="Kozak K."/>
            <person name="Martin S."/>
            <person name="Jiggins C."/>
            <person name="Moest M."/>
            <person name="Warren A I."/>
            <person name="Byers J.R.P. K."/>
            <person name="Montejo-Kovacevich G."/>
            <person name="Yen C E."/>
        </authorList>
    </citation>
    <scope>NUCLEOTIDE SEQUENCE [LARGE SCALE GENOMIC DNA]</scope>
</reference>
<evidence type="ECO:0000256" key="4">
    <source>
        <dbReference type="RuleBase" id="RU004378"/>
    </source>
</evidence>
<comment type="similarity">
    <text evidence="2 4">Belongs to the chorion protein family.</text>
</comment>
<proteinExistence type="inferred from homology"/>
<evidence type="ECO:0000256" key="2">
    <source>
        <dbReference type="ARBA" id="ARBA00005906"/>
    </source>
</evidence>
<evidence type="ECO:0000256" key="1">
    <source>
        <dbReference type="ARBA" id="ARBA00002085"/>
    </source>
</evidence>
<accession>A0A8S0YUG2</accession>
<dbReference type="InterPro" id="IPR002635">
    <property type="entry name" value="Chorion"/>
</dbReference>
<evidence type="ECO:0000313" key="5">
    <source>
        <dbReference type="EMBL" id="CAB3223138.1"/>
    </source>
</evidence>
<dbReference type="AlphaFoldDB" id="A0A8S0YUG2"/>
<gene>
    <name evidence="5" type="ORF">APLA_LOCUS1367</name>
</gene>
<protein>
    <submittedName>
        <fullName evidence="5">Uncharacterized protein</fullName>
    </submittedName>
</protein>
<dbReference type="GO" id="GO:0042600">
    <property type="term" value="C:egg chorion"/>
    <property type="evidence" value="ECO:0007669"/>
    <property type="project" value="InterPro"/>
</dbReference>
<name>A0A8S0YUG2_ARCPL</name>
<organism evidence="5 6">
    <name type="scientific">Arctia plantaginis</name>
    <name type="common">Wood tiger moth</name>
    <name type="synonym">Phalaena plantaginis</name>
    <dbReference type="NCBI Taxonomy" id="874455"/>
    <lineage>
        <taxon>Eukaryota</taxon>
        <taxon>Metazoa</taxon>
        <taxon>Ecdysozoa</taxon>
        <taxon>Arthropoda</taxon>
        <taxon>Hexapoda</taxon>
        <taxon>Insecta</taxon>
        <taxon>Pterygota</taxon>
        <taxon>Neoptera</taxon>
        <taxon>Endopterygota</taxon>
        <taxon>Lepidoptera</taxon>
        <taxon>Glossata</taxon>
        <taxon>Ditrysia</taxon>
        <taxon>Noctuoidea</taxon>
        <taxon>Erebidae</taxon>
        <taxon>Arctiinae</taxon>
        <taxon>Arctia</taxon>
    </lineage>
</organism>
<dbReference type="OrthoDB" id="6630571at2759"/>
<dbReference type="GO" id="GO:0005213">
    <property type="term" value="F:structural constituent of egg chorion"/>
    <property type="evidence" value="ECO:0007669"/>
    <property type="project" value="InterPro"/>
</dbReference>